<sequence length="393" mass="44504">MSMLAEPKRKLKWSVDPRNSAWSKDESKFGQKMLERMGWSKGKGLGRAQQGSTDHIKVKVKNNHQGFGTTASSEDKWIAHQDDFNELLAQLNNHHGQNNSAEPPTSEEPKGFSLEEKSKTGKKRVHYMKFTKGKDLSSRSKTDLNCIFGKRGGSSNDPEKESNSSDSQGETEKNVPPAAFKLDTETITNTVKSTLTMQEYFAQRMAQLKKSRGQTESEEPSMETDETSGQSEEPILIPTDDSEEPKKKKKKKKNKKKKKSNTSYDDLEVVEENSSPVPVITVDDEDQQQESLGKKKRKMVESEEATNENCSSTSGVEQNFEELPPSKKKKKHKKQHRETELQNGHEPTEDPSVDSEAVGKKKKHLEEVGDEDKVEVVEKKSKKDKKKKRKHQE</sequence>
<accession>A0ACB9VPW5</accession>
<name>A0ACB9VPW5_CHAAC</name>
<proteinExistence type="predicted"/>
<keyword evidence="2" id="KW-1185">Reference proteome</keyword>
<dbReference type="Proteomes" id="UP001057452">
    <property type="component" value="Chromosome 24"/>
</dbReference>
<evidence type="ECO:0000313" key="1">
    <source>
        <dbReference type="EMBL" id="KAI4801596.1"/>
    </source>
</evidence>
<protein>
    <submittedName>
        <fullName evidence="1">Uncharacterized protein</fullName>
    </submittedName>
</protein>
<comment type="caution">
    <text evidence="1">The sequence shown here is derived from an EMBL/GenBank/DDBJ whole genome shotgun (WGS) entry which is preliminary data.</text>
</comment>
<organism evidence="1 2">
    <name type="scientific">Chaenocephalus aceratus</name>
    <name type="common">Blackfin icefish</name>
    <name type="synonym">Chaenichthys aceratus</name>
    <dbReference type="NCBI Taxonomy" id="36190"/>
    <lineage>
        <taxon>Eukaryota</taxon>
        <taxon>Metazoa</taxon>
        <taxon>Chordata</taxon>
        <taxon>Craniata</taxon>
        <taxon>Vertebrata</taxon>
        <taxon>Euteleostomi</taxon>
        <taxon>Actinopterygii</taxon>
        <taxon>Neopterygii</taxon>
        <taxon>Teleostei</taxon>
        <taxon>Neoteleostei</taxon>
        <taxon>Acanthomorphata</taxon>
        <taxon>Eupercaria</taxon>
        <taxon>Perciformes</taxon>
        <taxon>Notothenioidei</taxon>
        <taxon>Channichthyidae</taxon>
        <taxon>Chaenocephalus</taxon>
    </lineage>
</organism>
<reference evidence="1" key="1">
    <citation type="submission" date="2022-05" db="EMBL/GenBank/DDBJ databases">
        <title>Chromosome-level genome of Chaenocephalus aceratus.</title>
        <authorList>
            <person name="Park H."/>
        </authorList>
    </citation>
    <scope>NUCLEOTIDE SEQUENCE</scope>
    <source>
        <strain evidence="1">KU_202001</strain>
    </source>
</reference>
<gene>
    <name evidence="1" type="ORF">KUCAC02_019481</name>
</gene>
<dbReference type="EMBL" id="CM043808">
    <property type="protein sequence ID" value="KAI4801596.1"/>
    <property type="molecule type" value="Genomic_DNA"/>
</dbReference>
<evidence type="ECO:0000313" key="2">
    <source>
        <dbReference type="Proteomes" id="UP001057452"/>
    </source>
</evidence>